<dbReference type="RefSeq" id="WP_038693922.1">
    <property type="nucleotide sequence ID" value="NZ_CP009286.1"/>
</dbReference>
<dbReference type="Gene3D" id="3.40.50.300">
    <property type="entry name" value="P-loop containing nucleotide triphosphate hydrolases"/>
    <property type="match status" value="1"/>
</dbReference>
<dbReference type="AlphaFoldDB" id="A0A089LTP7"/>
<evidence type="ECO:0000313" key="2">
    <source>
        <dbReference type="Proteomes" id="UP000029507"/>
    </source>
</evidence>
<evidence type="ECO:0008006" key="3">
    <source>
        <dbReference type="Google" id="ProtNLM"/>
    </source>
</evidence>
<accession>A0A089LTP7</accession>
<evidence type="ECO:0000313" key="1">
    <source>
        <dbReference type="EMBL" id="AIQ62613.1"/>
    </source>
</evidence>
<dbReference type="OrthoDB" id="5430844at2"/>
<proteinExistence type="predicted"/>
<sequence>MHDRNSDVQNLEFHYKAFGCNIASAFPLEGLLPADGVPDVWIREGKVPVQIPGPENSHAYIMVGEDGFAFRVQDIGCFLVRGGREIIAEPSDACEPEAHTLFILGTCMGALLMQRGLLPIHGSALELGGRHIIITGCSGAGKSTLAAALNKRGSAFLADDVAALREDADGAFRILPAFPRQKLWRDTAERIFGGVGDFTRIPGIRDKYHVPMEGGFIRSPQKLAALFELTASPGNEVMISEVRGPGKLMTIMRNVYRPELIEFMGKRQEHFMRCSRLGAQLPVFHLERPEHGFSVDEQIQAMTQRLNEIRV</sequence>
<dbReference type="KEGG" id="pste:PSTEL_05345"/>
<name>A0A089LTP7_9BACL</name>
<reference evidence="1 2" key="1">
    <citation type="submission" date="2014-08" db="EMBL/GenBank/DDBJ databases">
        <title>Comparative genomics of the Paenibacillus odorifer group.</title>
        <authorList>
            <person name="den Bakker H.C."/>
            <person name="Tsai Y.-C."/>
            <person name="Martin N."/>
            <person name="Korlach J."/>
            <person name="Wiedmann M."/>
        </authorList>
    </citation>
    <scope>NUCLEOTIDE SEQUENCE [LARGE SCALE GENOMIC DNA]</scope>
    <source>
        <strain evidence="1 2">DSM 14472</strain>
    </source>
</reference>
<dbReference type="SUPFAM" id="SSF53795">
    <property type="entry name" value="PEP carboxykinase-like"/>
    <property type="match status" value="1"/>
</dbReference>
<protein>
    <recommendedName>
        <fullName evidence="3">Aldolase</fullName>
    </recommendedName>
</protein>
<gene>
    <name evidence="1" type="ORF">PSTEL_05345</name>
</gene>
<dbReference type="HOGENOM" id="CLU_073290_1_0_9"/>
<dbReference type="STRING" id="169760.PSTEL_05345"/>
<dbReference type="InterPro" id="IPR027417">
    <property type="entry name" value="P-loop_NTPase"/>
</dbReference>
<dbReference type="Proteomes" id="UP000029507">
    <property type="component" value="Chromosome"/>
</dbReference>
<organism evidence="1 2">
    <name type="scientific">Paenibacillus stellifer</name>
    <dbReference type="NCBI Taxonomy" id="169760"/>
    <lineage>
        <taxon>Bacteria</taxon>
        <taxon>Bacillati</taxon>
        <taxon>Bacillota</taxon>
        <taxon>Bacilli</taxon>
        <taxon>Bacillales</taxon>
        <taxon>Paenibacillaceae</taxon>
        <taxon>Paenibacillus</taxon>
    </lineage>
</organism>
<keyword evidence="2" id="KW-1185">Reference proteome</keyword>
<dbReference type="EMBL" id="CP009286">
    <property type="protein sequence ID" value="AIQ62613.1"/>
    <property type="molecule type" value="Genomic_DNA"/>
</dbReference>